<keyword evidence="2 7" id="KW-0808">Transferase</keyword>
<evidence type="ECO:0000256" key="2">
    <source>
        <dbReference type="ARBA" id="ARBA00022679"/>
    </source>
</evidence>
<dbReference type="Pfam" id="PF08100">
    <property type="entry name" value="Dimerisation"/>
    <property type="match status" value="1"/>
</dbReference>
<dbReference type="InterPro" id="IPR001077">
    <property type="entry name" value="COMT_C"/>
</dbReference>
<feature type="active site" description="Proton acceptor" evidence="4">
    <location>
        <position position="281"/>
    </location>
</feature>
<dbReference type="PATRIC" id="fig|39960.10.peg.928"/>
<evidence type="ECO:0000256" key="4">
    <source>
        <dbReference type="PIRSR" id="PIRSR005739-1"/>
    </source>
</evidence>
<dbReference type="AlphaFoldDB" id="A0A074MLU9"/>
<dbReference type="OrthoDB" id="7418600at2"/>
<dbReference type="CDD" id="cd02440">
    <property type="entry name" value="AdoMet_MTases"/>
    <property type="match status" value="1"/>
</dbReference>
<dbReference type="InterPro" id="IPR036390">
    <property type="entry name" value="WH_DNA-bd_sf"/>
</dbReference>
<dbReference type="Pfam" id="PF00891">
    <property type="entry name" value="Methyltransf_2"/>
    <property type="match status" value="1"/>
</dbReference>
<evidence type="ECO:0000256" key="1">
    <source>
        <dbReference type="ARBA" id="ARBA00022603"/>
    </source>
</evidence>
<dbReference type="InterPro" id="IPR036388">
    <property type="entry name" value="WH-like_DNA-bd_sf"/>
</dbReference>
<feature type="domain" description="O-methyltransferase dimerisation" evidence="6">
    <location>
        <begin position="46"/>
        <end position="104"/>
    </location>
</feature>
<dbReference type="InterPro" id="IPR016461">
    <property type="entry name" value="COMT-like"/>
</dbReference>
<protein>
    <submittedName>
        <fullName evidence="7">Methyltransferase</fullName>
    </submittedName>
</protein>
<dbReference type="Gene3D" id="3.40.50.150">
    <property type="entry name" value="Vaccinia Virus protein VP39"/>
    <property type="match status" value="1"/>
</dbReference>
<dbReference type="Gene3D" id="1.10.10.10">
    <property type="entry name" value="Winged helix-like DNA-binding domain superfamily/Winged helix DNA-binding domain"/>
    <property type="match status" value="1"/>
</dbReference>
<evidence type="ECO:0000259" key="6">
    <source>
        <dbReference type="Pfam" id="PF08100"/>
    </source>
</evidence>
<dbReference type="GO" id="GO:0032259">
    <property type="term" value="P:methylation"/>
    <property type="evidence" value="ECO:0007669"/>
    <property type="project" value="UniProtKB-KW"/>
</dbReference>
<dbReference type="PANTHER" id="PTHR43712:SF2">
    <property type="entry name" value="O-METHYLTRANSFERASE CICE"/>
    <property type="match status" value="1"/>
</dbReference>
<reference evidence="7 8" key="1">
    <citation type="submission" date="2014-04" db="EMBL/GenBank/DDBJ databases">
        <title>A comprehensive comparison of genomes of Erythrobacter spp. Strains.</title>
        <authorList>
            <person name="Zheng Q."/>
        </authorList>
    </citation>
    <scope>NUCLEOTIDE SEQUENCE [LARGE SCALE GENOMIC DNA]</scope>
    <source>
        <strain evidence="7 8">DSM 8509</strain>
    </source>
</reference>
<dbReference type="PIRSF" id="PIRSF005739">
    <property type="entry name" value="O-mtase"/>
    <property type="match status" value="1"/>
</dbReference>
<dbReference type="PANTHER" id="PTHR43712">
    <property type="entry name" value="PUTATIVE (AFU_ORTHOLOGUE AFUA_4G14580)-RELATED"/>
    <property type="match status" value="1"/>
</dbReference>
<evidence type="ECO:0000256" key="3">
    <source>
        <dbReference type="ARBA" id="ARBA00022691"/>
    </source>
</evidence>
<evidence type="ECO:0000313" key="7">
    <source>
        <dbReference type="EMBL" id="KEO92838.1"/>
    </source>
</evidence>
<proteinExistence type="predicted"/>
<organism evidence="7 8">
    <name type="scientific">Erythrobacter litoralis</name>
    <dbReference type="NCBI Taxonomy" id="39960"/>
    <lineage>
        <taxon>Bacteria</taxon>
        <taxon>Pseudomonadati</taxon>
        <taxon>Pseudomonadota</taxon>
        <taxon>Alphaproteobacteria</taxon>
        <taxon>Sphingomonadales</taxon>
        <taxon>Erythrobacteraceae</taxon>
        <taxon>Erythrobacter/Porphyrobacter group</taxon>
        <taxon>Erythrobacter</taxon>
    </lineage>
</organism>
<dbReference type="RefSeq" id="WP_034904379.1">
    <property type="nucleotide sequence ID" value="NZ_CP017057.1"/>
</dbReference>
<keyword evidence="3" id="KW-0949">S-adenosyl-L-methionine</keyword>
<evidence type="ECO:0000259" key="5">
    <source>
        <dbReference type="Pfam" id="PF00891"/>
    </source>
</evidence>
<accession>A0A074MLU9</accession>
<name>A0A074MLU9_9SPHN</name>
<keyword evidence="8" id="KW-1185">Reference proteome</keyword>
<comment type="caution">
    <text evidence="7">The sequence shown here is derived from an EMBL/GenBank/DDBJ whole genome shotgun (WGS) entry which is preliminary data.</text>
</comment>
<dbReference type="InterPro" id="IPR012967">
    <property type="entry name" value="COMT_dimerisation"/>
</dbReference>
<feature type="domain" description="O-methyltransferase C-terminal" evidence="5">
    <location>
        <begin position="170"/>
        <end position="353"/>
    </location>
</feature>
<dbReference type="PROSITE" id="PS51683">
    <property type="entry name" value="SAM_OMT_II"/>
    <property type="match status" value="1"/>
</dbReference>
<dbReference type="SUPFAM" id="SSF46785">
    <property type="entry name" value="Winged helix' DNA-binding domain"/>
    <property type="match status" value="1"/>
</dbReference>
<dbReference type="GO" id="GO:0046983">
    <property type="term" value="F:protein dimerization activity"/>
    <property type="evidence" value="ECO:0007669"/>
    <property type="project" value="InterPro"/>
</dbReference>
<gene>
    <name evidence="7" type="ORF">EH32_13685</name>
</gene>
<dbReference type="SUPFAM" id="SSF53335">
    <property type="entry name" value="S-adenosyl-L-methionine-dependent methyltransferases"/>
    <property type="match status" value="1"/>
</dbReference>
<dbReference type="Proteomes" id="UP000027866">
    <property type="component" value="Unassembled WGS sequence"/>
</dbReference>
<dbReference type="EMBL" id="JMIX01000008">
    <property type="protein sequence ID" value="KEO92838.1"/>
    <property type="molecule type" value="Genomic_DNA"/>
</dbReference>
<keyword evidence="1 7" id="KW-0489">Methyltransferase</keyword>
<dbReference type="KEGG" id="elq:Ga0102493_111840"/>
<dbReference type="InterPro" id="IPR029063">
    <property type="entry name" value="SAM-dependent_MTases_sf"/>
</dbReference>
<sequence length="373" mass="40730">MAGTPLKVRWTARRNAVFANPKFQYWAAKLPLIRRIARSRAGTMFDLVVGFSYSQILRAVVDSGLLDVLKHGPLGASEIAGRIDLSDDATLCLLRAARALDLAEEVLEDGWMLGQQGAVLQADEGTQAMIRHHRLLYRDLEAPLELLRKDRSEATELSRFWSYAGALHGAAEAGRETTEYSRLMATSQQFVADQVLAAFRFPARARLLDVGGGHGAFLGHVGRAYPGIELGLFDLPEVVENAREPLASEFGTERLSFHPGNFFRDSIPAGFDLVSLVRILHDHDDGPALDLLRNIRRALDPGKRLMIAEPMARVPGAEAMGEAFFGLYLWAMGSGRARSAEEIRAMLAEAGFSASKTVPTPQPVIASIVVATA</sequence>
<evidence type="ECO:0000313" key="8">
    <source>
        <dbReference type="Proteomes" id="UP000027866"/>
    </source>
</evidence>
<dbReference type="GO" id="GO:0008171">
    <property type="term" value="F:O-methyltransferase activity"/>
    <property type="evidence" value="ECO:0007669"/>
    <property type="project" value="InterPro"/>
</dbReference>